<sequence>MSRNRILAFVLLFGAGTFEQATARAPAFHLITNAVHLEGVGPDNPIIYDNDWWSDVFDKDYLFARASLGTIRLQGLIVTRDMWDWQKGYLYTFEQCWEDARKAIDRARAAGLRNIPEPVRGADRALQPPASRRIHETVPQTSPGTRLIIEAARRATPQKPLLIICGGPLTTVANALLLDPDIADRILVFNLTVNGGYNGKDAWSVYIVCKLARYVDWGGGAFWDPDSVFRPADFDPLPDNPMTREMKRFIRTDLGRANQLGDGAPLVWLFQHSCWRRAEPRRAVYVEGTHPSVAFESVSTPQEADLLVIPKDATDIPACRQEFLRVLMDPQLFPAQRN</sequence>
<dbReference type="AlphaFoldDB" id="A0A6M1S5Q4"/>
<protein>
    <recommendedName>
        <fullName evidence="3">Inosine/uridine-preferring nucleoside hydrolase domain-containing protein</fullName>
    </recommendedName>
</protein>
<dbReference type="SUPFAM" id="SSF53590">
    <property type="entry name" value="Nucleoside hydrolase"/>
    <property type="match status" value="1"/>
</dbReference>
<organism evidence="1 2">
    <name type="scientific">Limisphaera ngatamarikiensis</name>
    <dbReference type="NCBI Taxonomy" id="1324935"/>
    <lineage>
        <taxon>Bacteria</taxon>
        <taxon>Pseudomonadati</taxon>
        <taxon>Verrucomicrobiota</taxon>
        <taxon>Verrucomicrobiia</taxon>
        <taxon>Limisphaerales</taxon>
        <taxon>Limisphaeraceae</taxon>
        <taxon>Limisphaera</taxon>
    </lineage>
</organism>
<keyword evidence="2" id="KW-1185">Reference proteome</keyword>
<dbReference type="EMBL" id="JAAKYA010000096">
    <property type="protein sequence ID" value="NGO40570.1"/>
    <property type="molecule type" value="Genomic_DNA"/>
</dbReference>
<dbReference type="InterPro" id="IPR036452">
    <property type="entry name" value="Ribo_hydro-like"/>
</dbReference>
<accession>A0A6M1S5Q4</accession>
<evidence type="ECO:0008006" key="3">
    <source>
        <dbReference type="Google" id="ProtNLM"/>
    </source>
</evidence>
<dbReference type="Proteomes" id="UP000477311">
    <property type="component" value="Unassembled WGS sequence"/>
</dbReference>
<reference evidence="1 2" key="1">
    <citation type="submission" date="2020-02" db="EMBL/GenBank/DDBJ databases">
        <title>Draft genome sequence of Limisphaera ngatamarikiensis NGM72.4T, a thermophilic Verrucomicrobia grouped in subdivision 3.</title>
        <authorList>
            <person name="Carere C.R."/>
            <person name="Steen J."/>
            <person name="Hugenholtz P."/>
            <person name="Stott M.B."/>
        </authorList>
    </citation>
    <scope>NUCLEOTIDE SEQUENCE [LARGE SCALE GENOMIC DNA]</scope>
    <source>
        <strain evidence="1 2">NGM72.4</strain>
    </source>
</reference>
<comment type="caution">
    <text evidence="1">The sequence shown here is derived from an EMBL/GenBank/DDBJ whole genome shotgun (WGS) entry which is preliminary data.</text>
</comment>
<name>A0A6M1S5Q4_9BACT</name>
<evidence type="ECO:0000313" key="1">
    <source>
        <dbReference type="EMBL" id="NGO40570.1"/>
    </source>
</evidence>
<proteinExistence type="predicted"/>
<dbReference type="GO" id="GO:0016799">
    <property type="term" value="F:hydrolase activity, hydrolyzing N-glycosyl compounds"/>
    <property type="evidence" value="ECO:0007669"/>
    <property type="project" value="InterPro"/>
</dbReference>
<dbReference type="Gene3D" id="3.90.245.10">
    <property type="entry name" value="Ribonucleoside hydrolase-like"/>
    <property type="match status" value="1"/>
</dbReference>
<gene>
    <name evidence="1" type="ORF">G4L39_14370</name>
</gene>
<evidence type="ECO:0000313" key="2">
    <source>
        <dbReference type="Proteomes" id="UP000477311"/>
    </source>
</evidence>
<dbReference type="RefSeq" id="WP_165109292.1">
    <property type="nucleotide sequence ID" value="NZ_JAAKYA010000096.1"/>
</dbReference>